<dbReference type="STRING" id="1073996.SAMN05444271_1691"/>
<gene>
    <name evidence="1" type="ORF">SAMN05444271_1691</name>
</gene>
<dbReference type="Gene3D" id="3.30.470.20">
    <property type="entry name" value="ATP-grasp fold, B domain"/>
    <property type="match status" value="1"/>
</dbReference>
<reference evidence="1 2" key="1">
    <citation type="submission" date="2016-10" db="EMBL/GenBank/DDBJ databases">
        <authorList>
            <person name="de Groot N.N."/>
        </authorList>
    </citation>
    <scope>NUCLEOTIDE SEQUENCE [LARGE SCALE GENOMIC DNA]</scope>
    <source>
        <strain evidence="1 2">DSM 22187</strain>
    </source>
</reference>
<dbReference type="Proteomes" id="UP000198888">
    <property type="component" value="Unassembled WGS sequence"/>
</dbReference>
<organism evidence="1 2">
    <name type="scientific">Halohasta litchfieldiae</name>
    <dbReference type="NCBI Taxonomy" id="1073996"/>
    <lineage>
        <taxon>Archaea</taxon>
        <taxon>Methanobacteriati</taxon>
        <taxon>Methanobacteriota</taxon>
        <taxon>Stenosarchaea group</taxon>
        <taxon>Halobacteria</taxon>
        <taxon>Halobacteriales</taxon>
        <taxon>Haloferacaceae</taxon>
        <taxon>Halohasta</taxon>
    </lineage>
</organism>
<sequence length="273" mass="30901">MHGVPRFGHQRQPRLHGSQLLLNSRGLCDTTNLLTEESIESFGPHDVAEVNTIKHLYPGETPDVEVIIEEMNHVPIVQDYIRSADEYVFGALYDHGQPLATFQHRQIRGDSYIGGGGVYREAVSMPALEEAGRTLLDSLEYHGLACIEYMEDKETGEFVLTEINPRMWQSLPCAVQAGADFPYYYWLSTQGLSSKINHEYDVGVGSHLLYGELGYLLSILREESPLVDRPSLATELHAVLRSCYDMPRFDTLRADDPRPFLRGLKYVIEKKLT</sequence>
<accession>A0A1H6YEF2</accession>
<dbReference type="SUPFAM" id="SSF56059">
    <property type="entry name" value="Glutathione synthetase ATP-binding domain-like"/>
    <property type="match status" value="1"/>
</dbReference>
<protein>
    <recommendedName>
        <fullName evidence="3">ATP-grasp domain-containing protein</fullName>
    </recommendedName>
</protein>
<evidence type="ECO:0000313" key="2">
    <source>
        <dbReference type="Proteomes" id="UP000198888"/>
    </source>
</evidence>
<dbReference type="EMBL" id="FNYR01000069">
    <property type="protein sequence ID" value="SEJ38846.1"/>
    <property type="molecule type" value="Genomic_DNA"/>
</dbReference>
<dbReference type="AlphaFoldDB" id="A0A1H6YEF2"/>
<evidence type="ECO:0000313" key="1">
    <source>
        <dbReference type="EMBL" id="SEJ38846.1"/>
    </source>
</evidence>
<evidence type="ECO:0008006" key="3">
    <source>
        <dbReference type="Google" id="ProtNLM"/>
    </source>
</evidence>
<proteinExistence type="predicted"/>
<keyword evidence="2" id="KW-1185">Reference proteome</keyword>
<name>A0A1H6YEF2_9EURY</name>